<dbReference type="AlphaFoldDB" id="A0A4Z2HV12"/>
<comment type="caution">
    <text evidence="1">The sequence shown here is derived from an EMBL/GenBank/DDBJ whole genome shotgun (WGS) entry which is preliminary data.</text>
</comment>
<sequence>MDIECGMFQKSALLSVAGPDYRSGRLDIQKYYCDCSCQSQRKGEGPPASWVSSLHLSVNKRAAPRNNHSPLALSDITGTTWNEASIQSRANFTMCTAGPAHRAQIFNLQPELRSRDGISKRQGGSRGRFAASVSGCSFLGAEAGKELSAALRLEVL</sequence>
<evidence type="ECO:0000313" key="2">
    <source>
        <dbReference type="Proteomes" id="UP000314294"/>
    </source>
</evidence>
<gene>
    <name evidence="1" type="ORF">EYF80_020602</name>
</gene>
<name>A0A4Z2HV12_9TELE</name>
<accession>A0A4Z2HV12</accession>
<proteinExistence type="predicted"/>
<dbReference type="EMBL" id="SRLO01000179">
    <property type="protein sequence ID" value="TNN69135.1"/>
    <property type="molecule type" value="Genomic_DNA"/>
</dbReference>
<dbReference type="Proteomes" id="UP000314294">
    <property type="component" value="Unassembled WGS sequence"/>
</dbReference>
<protein>
    <submittedName>
        <fullName evidence="1">Uncharacterized protein</fullName>
    </submittedName>
</protein>
<evidence type="ECO:0000313" key="1">
    <source>
        <dbReference type="EMBL" id="TNN69135.1"/>
    </source>
</evidence>
<reference evidence="1 2" key="1">
    <citation type="submission" date="2019-03" db="EMBL/GenBank/DDBJ databases">
        <title>First draft genome of Liparis tanakae, snailfish: a comprehensive survey of snailfish specific genes.</title>
        <authorList>
            <person name="Kim W."/>
            <person name="Song I."/>
            <person name="Jeong J.-H."/>
            <person name="Kim D."/>
            <person name="Kim S."/>
            <person name="Ryu S."/>
            <person name="Song J.Y."/>
            <person name="Lee S.K."/>
        </authorList>
    </citation>
    <scope>NUCLEOTIDE SEQUENCE [LARGE SCALE GENOMIC DNA]</scope>
    <source>
        <tissue evidence="1">Muscle</tissue>
    </source>
</reference>
<organism evidence="1 2">
    <name type="scientific">Liparis tanakae</name>
    <name type="common">Tanaka's snailfish</name>
    <dbReference type="NCBI Taxonomy" id="230148"/>
    <lineage>
        <taxon>Eukaryota</taxon>
        <taxon>Metazoa</taxon>
        <taxon>Chordata</taxon>
        <taxon>Craniata</taxon>
        <taxon>Vertebrata</taxon>
        <taxon>Euteleostomi</taxon>
        <taxon>Actinopterygii</taxon>
        <taxon>Neopterygii</taxon>
        <taxon>Teleostei</taxon>
        <taxon>Neoteleostei</taxon>
        <taxon>Acanthomorphata</taxon>
        <taxon>Eupercaria</taxon>
        <taxon>Perciformes</taxon>
        <taxon>Cottioidei</taxon>
        <taxon>Cottales</taxon>
        <taxon>Liparidae</taxon>
        <taxon>Liparis</taxon>
    </lineage>
</organism>
<keyword evidence="2" id="KW-1185">Reference proteome</keyword>